<keyword evidence="4" id="KW-0547">Nucleotide-binding</keyword>
<dbReference type="Proteomes" id="UP000694393">
    <property type="component" value="Unplaced"/>
</dbReference>
<keyword evidence="8" id="KW-0805">Transcription regulation</keyword>
<dbReference type="InterPro" id="IPR000330">
    <property type="entry name" value="SNF2_N"/>
</dbReference>
<dbReference type="Gene3D" id="2.40.50.40">
    <property type="match status" value="1"/>
</dbReference>
<evidence type="ECO:0000256" key="1">
    <source>
        <dbReference type="ARBA" id="ARBA00004123"/>
    </source>
</evidence>
<dbReference type="FunFam" id="3.40.50.300:FF:000015">
    <property type="entry name" value="chromodomain-helicase-DNA-binding protein 9 isoform X1"/>
    <property type="match status" value="1"/>
</dbReference>
<dbReference type="PROSITE" id="PS50013">
    <property type="entry name" value="CHROMO_2"/>
    <property type="match status" value="1"/>
</dbReference>
<dbReference type="SMART" id="SM00592">
    <property type="entry name" value="BRK"/>
    <property type="match status" value="2"/>
</dbReference>
<dbReference type="InterPro" id="IPR016197">
    <property type="entry name" value="Chromo-like_dom_sf"/>
</dbReference>
<keyword evidence="18" id="KW-1185">Reference proteome</keyword>
<dbReference type="InterPro" id="IPR014001">
    <property type="entry name" value="Helicase_ATP-bd"/>
</dbReference>
<dbReference type="GO" id="GO:0006325">
    <property type="term" value="P:chromatin organization"/>
    <property type="evidence" value="ECO:0007669"/>
    <property type="project" value="UniProtKB-KW"/>
</dbReference>
<feature type="region of interest" description="Disordered" evidence="13">
    <location>
        <begin position="1332"/>
        <end position="1382"/>
    </location>
</feature>
<dbReference type="GO" id="GO:0016787">
    <property type="term" value="F:hydrolase activity"/>
    <property type="evidence" value="ECO:0007669"/>
    <property type="project" value="UniProtKB-KW"/>
</dbReference>
<accession>A0A8C8SNU9</accession>
<dbReference type="InterPro" id="IPR051493">
    <property type="entry name" value="CHD"/>
</dbReference>
<evidence type="ECO:0000256" key="13">
    <source>
        <dbReference type="SAM" id="MobiDB-lite"/>
    </source>
</evidence>
<evidence type="ECO:0000256" key="2">
    <source>
        <dbReference type="ARBA" id="ARBA00007025"/>
    </source>
</evidence>
<feature type="domain" description="Helicase C-terminal" evidence="16">
    <location>
        <begin position="499"/>
        <end position="669"/>
    </location>
</feature>
<dbReference type="FunFam" id="3.40.5.120:FF:000003">
    <property type="entry name" value="chromodomain-helicase-DNA-binding protein 9 isoform X1"/>
    <property type="match status" value="1"/>
</dbReference>
<dbReference type="Pfam" id="PF00385">
    <property type="entry name" value="Chromo"/>
    <property type="match status" value="1"/>
</dbReference>
<evidence type="ECO:0000256" key="8">
    <source>
        <dbReference type="ARBA" id="ARBA00023015"/>
    </source>
</evidence>
<dbReference type="GO" id="GO:0003677">
    <property type="term" value="F:DNA binding"/>
    <property type="evidence" value="ECO:0007669"/>
    <property type="project" value="UniProtKB-KW"/>
</dbReference>
<dbReference type="SMART" id="SM00298">
    <property type="entry name" value="CHROMO"/>
    <property type="match status" value="1"/>
</dbReference>
<dbReference type="Gene3D" id="3.40.50.10810">
    <property type="entry name" value="Tandem AAA-ATPase domain"/>
    <property type="match status" value="1"/>
</dbReference>
<keyword evidence="7" id="KW-0156">Chromatin regulator</keyword>
<feature type="compositionally biased region" description="Basic and acidic residues" evidence="13">
    <location>
        <begin position="1408"/>
        <end position="1419"/>
    </location>
</feature>
<dbReference type="Pfam" id="PF07533">
    <property type="entry name" value="BRK"/>
    <property type="match status" value="1"/>
</dbReference>
<dbReference type="InterPro" id="IPR056342">
    <property type="entry name" value="HTH_CHD6-9"/>
</dbReference>
<dbReference type="InterPro" id="IPR001650">
    <property type="entry name" value="Helicase_C-like"/>
</dbReference>
<dbReference type="SUPFAM" id="SSF160481">
    <property type="entry name" value="BRK domain-like"/>
    <property type="match status" value="2"/>
</dbReference>
<dbReference type="Gene3D" id="1.10.10.60">
    <property type="entry name" value="Homeodomain-like"/>
    <property type="match status" value="2"/>
</dbReference>
<dbReference type="PROSITE" id="PS51194">
    <property type="entry name" value="HELICASE_CTER"/>
    <property type="match status" value="1"/>
</dbReference>
<evidence type="ECO:0000256" key="5">
    <source>
        <dbReference type="ARBA" id="ARBA00022801"/>
    </source>
</evidence>
<dbReference type="FunFam" id="1.10.10.60:FF:000184">
    <property type="entry name" value="Chromodomain helicase DNA binding protein 6"/>
    <property type="match status" value="1"/>
</dbReference>
<dbReference type="InterPro" id="IPR000953">
    <property type="entry name" value="Chromo/chromo_shadow_dom"/>
</dbReference>
<dbReference type="PANTHER" id="PTHR46850">
    <property type="entry name" value="CHROMODOMAIN-HELICASE-DNA-BINDING PROTEIN 9"/>
    <property type="match status" value="1"/>
</dbReference>
<feature type="compositionally biased region" description="Basic and acidic residues" evidence="13">
    <location>
        <begin position="1584"/>
        <end position="1595"/>
    </location>
</feature>
<keyword evidence="5" id="KW-0378">Hydrolase</keyword>
<reference evidence="17" key="2">
    <citation type="submission" date="2025-09" db="UniProtKB">
        <authorList>
            <consortium name="Ensembl"/>
        </authorList>
    </citation>
    <scope>IDENTIFICATION</scope>
</reference>
<feature type="domain" description="Chromo" evidence="14">
    <location>
        <begin position="87"/>
        <end position="152"/>
    </location>
</feature>
<evidence type="ECO:0000259" key="14">
    <source>
        <dbReference type="PROSITE" id="PS50013"/>
    </source>
</evidence>
<name>A0A8C8SNU9_9SAUR</name>
<reference evidence="17" key="1">
    <citation type="submission" date="2025-08" db="UniProtKB">
        <authorList>
            <consortium name="Ensembl"/>
        </authorList>
    </citation>
    <scope>IDENTIFICATION</scope>
</reference>
<dbReference type="GO" id="GO:0005634">
    <property type="term" value="C:nucleus"/>
    <property type="evidence" value="ECO:0007669"/>
    <property type="project" value="UniProtKB-SubCell"/>
</dbReference>
<evidence type="ECO:0000259" key="15">
    <source>
        <dbReference type="PROSITE" id="PS51192"/>
    </source>
</evidence>
<feature type="region of interest" description="Disordered" evidence="13">
    <location>
        <begin position="145"/>
        <end position="164"/>
    </location>
</feature>
<organism evidence="17 18">
    <name type="scientific">Pelusios castaneus</name>
    <name type="common">West African mud turtle</name>
    <dbReference type="NCBI Taxonomy" id="367368"/>
    <lineage>
        <taxon>Eukaryota</taxon>
        <taxon>Metazoa</taxon>
        <taxon>Chordata</taxon>
        <taxon>Craniata</taxon>
        <taxon>Vertebrata</taxon>
        <taxon>Euteleostomi</taxon>
        <taxon>Archelosauria</taxon>
        <taxon>Testudinata</taxon>
        <taxon>Testudines</taxon>
        <taxon>Pleurodira</taxon>
        <taxon>Pelomedusidae</taxon>
        <taxon>Pelusios</taxon>
    </lineage>
</organism>
<dbReference type="SUPFAM" id="SSF52540">
    <property type="entry name" value="P-loop containing nucleoside triphosphate hydrolases"/>
    <property type="match status" value="2"/>
</dbReference>
<comment type="similarity">
    <text evidence="2">Belongs to the SNF2/RAD54 helicase family.</text>
</comment>
<keyword evidence="3" id="KW-0677">Repeat</keyword>
<dbReference type="Pfam" id="PF00271">
    <property type="entry name" value="Helicase_C"/>
    <property type="match status" value="1"/>
</dbReference>
<dbReference type="GO" id="GO:0005524">
    <property type="term" value="F:ATP binding"/>
    <property type="evidence" value="ECO:0007669"/>
    <property type="project" value="UniProtKB-KW"/>
</dbReference>
<feature type="compositionally biased region" description="Basic and acidic residues" evidence="13">
    <location>
        <begin position="1350"/>
        <end position="1382"/>
    </location>
</feature>
<dbReference type="InterPro" id="IPR023780">
    <property type="entry name" value="Chromo_domain"/>
</dbReference>
<dbReference type="InterPro" id="IPR006576">
    <property type="entry name" value="BRK_domain"/>
</dbReference>
<dbReference type="SMART" id="SM00487">
    <property type="entry name" value="DEXDc"/>
    <property type="match status" value="1"/>
</dbReference>
<dbReference type="CDD" id="cd18663">
    <property type="entry name" value="CD2_tandem_CHD5-9_like"/>
    <property type="match status" value="1"/>
</dbReference>
<dbReference type="Ensembl" id="ENSPCET00000024232.1">
    <property type="protein sequence ID" value="ENSPCEP00000023451.1"/>
    <property type="gene ID" value="ENSPCEG00000011605.1"/>
</dbReference>
<dbReference type="PROSITE" id="PS51192">
    <property type="entry name" value="HELICASE_ATP_BIND_1"/>
    <property type="match status" value="1"/>
</dbReference>
<evidence type="ECO:0000313" key="17">
    <source>
        <dbReference type="Ensembl" id="ENSPCEP00000023451.1"/>
    </source>
</evidence>
<dbReference type="Gene3D" id="3.40.5.120">
    <property type="match status" value="1"/>
</dbReference>
<evidence type="ECO:0000256" key="10">
    <source>
        <dbReference type="ARBA" id="ARBA00023163"/>
    </source>
</evidence>
<comment type="subcellular location">
    <subcellularLocation>
        <location evidence="1">Nucleus</location>
    </subcellularLocation>
</comment>
<evidence type="ECO:0000256" key="12">
    <source>
        <dbReference type="ARBA" id="ARBA00049360"/>
    </source>
</evidence>
<dbReference type="Gene3D" id="3.40.50.300">
    <property type="entry name" value="P-loop containing nucleotide triphosphate hydrolases"/>
    <property type="match status" value="1"/>
</dbReference>
<feature type="region of interest" description="Disordered" evidence="13">
    <location>
        <begin position="1408"/>
        <end position="1442"/>
    </location>
</feature>
<evidence type="ECO:0000256" key="3">
    <source>
        <dbReference type="ARBA" id="ARBA00022737"/>
    </source>
</evidence>
<evidence type="ECO:0000256" key="9">
    <source>
        <dbReference type="ARBA" id="ARBA00023125"/>
    </source>
</evidence>
<keyword evidence="10" id="KW-0804">Transcription</keyword>
<keyword evidence="6" id="KW-0067">ATP-binding</keyword>
<feature type="region of interest" description="Disordered" evidence="13">
    <location>
        <begin position="1566"/>
        <end position="1617"/>
    </location>
</feature>
<sequence>VGGAYMVTTVAASNVISLMKKHLSWDCFEEVFLYSSSSSYLHCQWASIEELDKDKRIQQKVKRFKAKQGQNKFLSEIDDELFNPDYVEVDRIMDFSHSTDDNGEPVTHYLVKWCSLPYEDSTWELKQDIDQAKIEEFEKLMSREPQMERVERPPADDWKKSESSREYKNNNKLREYQLEGVNWLLFNWYNTRNCILADEMGLGKTIQSITFLYEIYLKGIHGPFLVIAPLSTIPNWEREFRTWTELNVVVYHGSQASRRTIQLYEMYFKDPQGRVIKGSYKFHAIITTFEMILTDCPELRNIPWRCVVIDEAHRLKNRNCKLLEGLKMMDLEHKVLLTGTPLQNTVEELFSLLHFLEPGRFPSETTFMQEFGDLKTEEQVQKLQAILKPMMLRRLKEDVEKNLAPKEETIIEVELTNIQKKYYRAILEKNFTFLSKGGGQANVPNLLNTMMELRKCCNHPYLINGAEEKILEEFKETHNADSPDFQLQAMIQAAGKLVLIDKLLPKLKAGGHRVLIFSQMVRCLDILEDYLIQRRYPYERIDGRVRGNLRQAAIDRFSRPDSDRFVFLLCTRAGGLGINLTAADTCIIFDSDWNPQNDLQAQARCHRIGQSKSVKIYRLITRNSYEREMFDKASLKLGLDKAVLQSMSGRENATNGVQQLSKKEIEDLLRKGAYGALMDEEDEGSKFCEEDIDQILLRRTHTITIESEGKGSTFAKASFVASGNRTDISLDDPNFWQKWAKKAELDIDALNGRNNLVIDTPRVRKQTRLYSAVKEDELMEFSDLESDSEEKPCIKPRRPQDKSQGYARSECFRVEKNLLVYGWGRWTDILSHGRYKRPLTEQDVETICRTILVYCLNHYKGDENIKSFIWDLITPTADGQTRALVNHSGLSAPVPRGRKGKKVKAQSSQPVLQDADWLASCNPDVLFQEDSYKKHLKHHCNKVLLRVRMLYYLRQEVIGDQADRILEGADSSEVDVWIPEPFHAEVPTDWWDKEADKSLLIGVFKHGYEKYNSMRADPALCFLERVGMPDAKAIAAEQRGTDMLTDGEFDREDEDPEYKPTRTPFKDEIDVRTLIYESNTELGQLYWPNTSTLTTRLRRLITAYQRSYKRQQMRQEALMKTDRRRRRPREEVRALEAEREAIITEKRQKWTRREEADFYRVVSTFGIIFDPVKQQFDWNQFRAFARLDKKSDESLEKYFNCFVTMCRRVCRMPAKPDEEPPDLSTMIEPITEERASRTLYRIELLRKIREQVLHHPQLGERLKLCQPSLDLPEWWECGKHDKDLLIGAAKHGVSRTDYHILNDPELSFLDAHRNFAQNRGAGNASSVSSLNPLGAGCSHTPPIVPSTPVQEDKATEQAESKAEGSENSAAKEKSEIKEETDIAEKGIKQECDAEAEPGPVKCERKAIEMSTEVDPKSISEKGTVSQGKNFDEESNASMSTARDETRDGFYMEDGDPSVAQLLHERTFAFSFWPKDRVMINRLDNICEAVLKGKWPVNRRQMFDFQGLIPGYTPTAVDSPLQKRSFAELSMVGQASISGSEDITASPQLSKLLQAGLSRTPTRHLLNGSLMDGEPPMKRRRGRRKNEDAEVTKAFEEDMETPPARNIPSPGQLDPDTRIPVINLEDGTRLVGEDAPKNKDLIEWLKSHPTYTVDMPNVLFSPFQKPKQKRHRCRNPNKLDINTLTGEERVPVVNKRNGKKVKLNPLLQ</sequence>
<protein>
    <submittedName>
        <fullName evidence="17">Chromodomain helicase DNA binding protein 7</fullName>
    </submittedName>
</protein>
<keyword evidence="9" id="KW-0238">DNA-binding</keyword>
<dbReference type="SUPFAM" id="SSF54160">
    <property type="entry name" value="Chromo domain-like"/>
    <property type="match status" value="1"/>
</dbReference>
<keyword evidence="11" id="KW-0539">Nucleus</keyword>
<dbReference type="PANTHER" id="PTHR46850:SF1">
    <property type="entry name" value="CHROMODOMAIN-HELICASE-DNA-BINDING PROTEIN 9"/>
    <property type="match status" value="1"/>
</dbReference>
<evidence type="ECO:0000256" key="6">
    <source>
        <dbReference type="ARBA" id="ARBA00022840"/>
    </source>
</evidence>
<dbReference type="FunFam" id="3.40.50.10810:FF:000003">
    <property type="entry name" value="chromodomain-helicase-DNA-binding protein 8 isoform X4"/>
    <property type="match status" value="1"/>
</dbReference>
<dbReference type="CDD" id="cd18793">
    <property type="entry name" value="SF2_C_SNF"/>
    <property type="match status" value="1"/>
</dbReference>
<dbReference type="InterPro" id="IPR038718">
    <property type="entry name" value="SNF2-like_sf"/>
</dbReference>
<evidence type="ECO:0000256" key="11">
    <source>
        <dbReference type="ARBA" id="ARBA00023242"/>
    </source>
</evidence>
<evidence type="ECO:0000256" key="4">
    <source>
        <dbReference type="ARBA" id="ARBA00022741"/>
    </source>
</evidence>
<evidence type="ECO:0000256" key="7">
    <source>
        <dbReference type="ARBA" id="ARBA00022853"/>
    </source>
</evidence>
<dbReference type="InterPro" id="IPR027417">
    <property type="entry name" value="P-loop_NTPase"/>
</dbReference>
<dbReference type="Pfam" id="PF23078">
    <property type="entry name" value="HTH_CHD6-9"/>
    <property type="match status" value="1"/>
</dbReference>
<evidence type="ECO:0000259" key="16">
    <source>
        <dbReference type="PROSITE" id="PS51194"/>
    </source>
</evidence>
<dbReference type="FunFam" id="2.40.50.40:FF:000001">
    <property type="entry name" value="chromodomain-helicase-DNA-binding protein 8 isoform X4"/>
    <property type="match status" value="1"/>
</dbReference>
<dbReference type="Pfam" id="PF00176">
    <property type="entry name" value="SNF2-rel_dom"/>
    <property type="match status" value="1"/>
</dbReference>
<dbReference type="InterPro" id="IPR037259">
    <property type="entry name" value="BRK_sf"/>
</dbReference>
<dbReference type="SMART" id="SM00490">
    <property type="entry name" value="HELICc"/>
    <property type="match status" value="1"/>
</dbReference>
<feature type="domain" description="Helicase ATP-binding" evidence="15">
    <location>
        <begin position="185"/>
        <end position="359"/>
    </location>
</feature>
<evidence type="ECO:0000313" key="18">
    <source>
        <dbReference type="Proteomes" id="UP000694393"/>
    </source>
</evidence>
<dbReference type="InterPro" id="IPR049730">
    <property type="entry name" value="SNF2/RAD54-like_C"/>
</dbReference>
<proteinExistence type="inferred from homology"/>
<comment type="catalytic activity">
    <reaction evidence="12">
        <text>ATP + H2O = ADP + phosphate + H(+)</text>
        <dbReference type="Rhea" id="RHEA:13065"/>
        <dbReference type="ChEBI" id="CHEBI:15377"/>
        <dbReference type="ChEBI" id="CHEBI:15378"/>
        <dbReference type="ChEBI" id="CHEBI:30616"/>
        <dbReference type="ChEBI" id="CHEBI:43474"/>
        <dbReference type="ChEBI" id="CHEBI:456216"/>
    </reaction>
</comment>